<name>A0A285KK68_9ACTN</name>
<evidence type="ECO:0000256" key="1">
    <source>
        <dbReference type="ARBA" id="ARBA00022553"/>
    </source>
</evidence>
<evidence type="ECO:0000256" key="6">
    <source>
        <dbReference type="PROSITE-ProRule" id="PRU00169"/>
    </source>
</evidence>
<evidence type="ECO:0000256" key="3">
    <source>
        <dbReference type="ARBA" id="ARBA00023015"/>
    </source>
</evidence>
<dbReference type="SUPFAM" id="SSF52172">
    <property type="entry name" value="CheY-like"/>
    <property type="match status" value="1"/>
</dbReference>
<dbReference type="GO" id="GO:0000156">
    <property type="term" value="F:phosphorelay response regulator activity"/>
    <property type="evidence" value="ECO:0007669"/>
    <property type="project" value="TreeGrafter"/>
</dbReference>
<keyword evidence="1 6" id="KW-0597">Phosphoprotein</keyword>
<dbReference type="OrthoDB" id="3197131at2"/>
<dbReference type="SMART" id="SM00448">
    <property type="entry name" value="REC"/>
    <property type="match status" value="1"/>
</dbReference>
<dbReference type="CDD" id="cd17574">
    <property type="entry name" value="REC_OmpR"/>
    <property type="match status" value="1"/>
</dbReference>
<evidence type="ECO:0000256" key="5">
    <source>
        <dbReference type="ARBA" id="ARBA00023163"/>
    </source>
</evidence>
<dbReference type="PANTHER" id="PTHR48111:SF1">
    <property type="entry name" value="TWO-COMPONENT RESPONSE REGULATOR ORR33"/>
    <property type="match status" value="1"/>
</dbReference>
<organism evidence="8 9">
    <name type="scientific">Paractinoplanes atraurantiacus</name>
    <dbReference type="NCBI Taxonomy" id="1036182"/>
    <lineage>
        <taxon>Bacteria</taxon>
        <taxon>Bacillati</taxon>
        <taxon>Actinomycetota</taxon>
        <taxon>Actinomycetes</taxon>
        <taxon>Micromonosporales</taxon>
        <taxon>Micromonosporaceae</taxon>
        <taxon>Paractinoplanes</taxon>
    </lineage>
</organism>
<evidence type="ECO:0000259" key="7">
    <source>
        <dbReference type="PROSITE" id="PS50110"/>
    </source>
</evidence>
<dbReference type="GO" id="GO:0000976">
    <property type="term" value="F:transcription cis-regulatory region binding"/>
    <property type="evidence" value="ECO:0007669"/>
    <property type="project" value="TreeGrafter"/>
</dbReference>
<feature type="modified residue" description="4-aspartylphosphate" evidence="6">
    <location>
        <position position="52"/>
    </location>
</feature>
<dbReference type="Proteomes" id="UP000219612">
    <property type="component" value="Unassembled WGS sequence"/>
</dbReference>
<reference evidence="8 9" key="1">
    <citation type="submission" date="2017-09" db="EMBL/GenBank/DDBJ databases">
        <authorList>
            <person name="Ehlers B."/>
            <person name="Leendertz F.H."/>
        </authorList>
    </citation>
    <scope>NUCLEOTIDE SEQUENCE [LARGE SCALE GENOMIC DNA]</scope>
    <source>
        <strain evidence="8 9">CGMCC 4.6857</strain>
    </source>
</reference>
<feature type="domain" description="Response regulatory" evidence="7">
    <location>
        <begin position="3"/>
        <end position="119"/>
    </location>
</feature>
<dbReference type="Gene3D" id="3.40.50.2300">
    <property type="match status" value="1"/>
</dbReference>
<sequence length="153" mass="16375">MPTVLIADDDADHLELMSLALERAGHTVIRAPDAESARAALAGGGIDAALLDVRMPGESGIELCRRLRSEPATAFLPIMVISADVNDQRIRHALDAGADDYLFKPFQREALCARLSSLLRPRPGVSRPPAAVAAAALKSPRKTWSGTQRLTVN</sequence>
<evidence type="ECO:0000313" key="8">
    <source>
        <dbReference type="EMBL" id="SNY72613.1"/>
    </source>
</evidence>
<gene>
    <name evidence="8" type="ORF">SAMN05421748_14332</name>
</gene>
<dbReference type="InterPro" id="IPR039420">
    <property type="entry name" value="WalR-like"/>
</dbReference>
<evidence type="ECO:0000256" key="2">
    <source>
        <dbReference type="ARBA" id="ARBA00023012"/>
    </source>
</evidence>
<dbReference type="RefSeq" id="WP_097328807.1">
    <property type="nucleotide sequence ID" value="NZ_OBDY01000043.1"/>
</dbReference>
<dbReference type="InterPro" id="IPR011006">
    <property type="entry name" value="CheY-like_superfamily"/>
</dbReference>
<dbReference type="PANTHER" id="PTHR48111">
    <property type="entry name" value="REGULATOR OF RPOS"/>
    <property type="match status" value="1"/>
</dbReference>
<evidence type="ECO:0000313" key="9">
    <source>
        <dbReference type="Proteomes" id="UP000219612"/>
    </source>
</evidence>
<dbReference type="EMBL" id="OBDY01000043">
    <property type="protein sequence ID" value="SNY72613.1"/>
    <property type="molecule type" value="Genomic_DNA"/>
</dbReference>
<dbReference type="InterPro" id="IPR001789">
    <property type="entry name" value="Sig_transdc_resp-reg_receiver"/>
</dbReference>
<keyword evidence="3" id="KW-0805">Transcription regulation</keyword>
<accession>A0A285KK68</accession>
<dbReference type="GO" id="GO:0006355">
    <property type="term" value="P:regulation of DNA-templated transcription"/>
    <property type="evidence" value="ECO:0007669"/>
    <property type="project" value="TreeGrafter"/>
</dbReference>
<dbReference type="GO" id="GO:0005829">
    <property type="term" value="C:cytosol"/>
    <property type="evidence" value="ECO:0007669"/>
    <property type="project" value="TreeGrafter"/>
</dbReference>
<dbReference type="AlphaFoldDB" id="A0A285KK68"/>
<proteinExistence type="predicted"/>
<evidence type="ECO:0000256" key="4">
    <source>
        <dbReference type="ARBA" id="ARBA00023125"/>
    </source>
</evidence>
<protein>
    <submittedName>
        <fullName evidence="8">Two-component system, OmpR family, phosphate regulon response regulator PhoB</fullName>
    </submittedName>
</protein>
<keyword evidence="4" id="KW-0238">DNA-binding</keyword>
<dbReference type="GO" id="GO:0032993">
    <property type="term" value="C:protein-DNA complex"/>
    <property type="evidence" value="ECO:0007669"/>
    <property type="project" value="TreeGrafter"/>
</dbReference>
<keyword evidence="9" id="KW-1185">Reference proteome</keyword>
<keyword evidence="2" id="KW-0902">Two-component regulatory system</keyword>
<keyword evidence="5" id="KW-0804">Transcription</keyword>
<dbReference type="PROSITE" id="PS50110">
    <property type="entry name" value="RESPONSE_REGULATORY"/>
    <property type="match status" value="1"/>
</dbReference>
<dbReference type="Pfam" id="PF00072">
    <property type="entry name" value="Response_reg"/>
    <property type="match status" value="1"/>
</dbReference>